<dbReference type="GO" id="GO:0061630">
    <property type="term" value="F:ubiquitin protein ligase activity"/>
    <property type="evidence" value="ECO:0007669"/>
    <property type="project" value="UniProtKB-EC"/>
</dbReference>
<protein>
    <recommendedName>
        <fullName evidence="4">RING-type E3 ubiquitin transferase</fullName>
        <ecNumber evidence="4">2.3.2.27</ecNumber>
    </recommendedName>
</protein>
<feature type="domain" description="SIAH-type" evidence="14">
    <location>
        <begin position="108"/>
        <end position="166"/>
    </location>
</feature>
<evidence type="ECO:0000256" key="7">
    <source>
        <dbReference type="ARBA" id="ARBA00022771"/>
    </source>
</evidence>
<dbReference type="Pfam" id="PF21362">
    <property type="entry name" value="Sina_RING"/>
    <property type="match status" value="1"/>
</dbReference>
<comment type="similarity">
    <text evidence="3">Belongs to the SINA (Seven in absentia) family.</text>
</comment>
<comment type="catalytic activity">
    <reaction evidence="1">
        <text>S-ubiquitinyl-[E2 ubiquitin-conjugating enzyme]-L-cysteine + [acceptor protein]-L-lysine = [E2 ubiquitin-conjugating enzyme]-L-cysteine + N(6)-ubiquitinyl-[acceptor protein]-L-lysine.</text>
        <dbReference type="EC" id="2.3.2.27"/>
    </reaction>
</comment>
<evidence type="ECO:0000256" key="6">
    <source>
        <dbReference type="ARBA" id="ARBA00022723"/>
    </source>
</evidence>
<evidence type="ECO:0000256" key="1">
    <source>
        <dbReference type="ARBA" id="ARBA00000900"/>
    </source>
</evidence>
<dbReference type="Gene3D" id="3.30.40.10">
    <property type="entry name" value="Zinc/RING finger domain, C3HC4 (zinc finger)"/>
    <property type="match status" value="2"/>
</dbReference>
<organism evidence="15 16">
    <name type="scientific">Citrus x changshan-huyou</name>
    <dbReference type="NCBI Taxonomy" id="2935761"/>
    <lineage>
        <taxon>Eukaryota</taxon>
        <taxon>Viridiplantae</taxon>
        <taxon>Streptophyta</taxon>
        <taxon>Embryophyta</taxon>
        <taxon>Tracheophyta</taxon>
        <taxon>Spermatophyta</taxon>
        <taxon>Magnoliopsida</taxon>
        <taxon>eudicotyledons</taxon>
        <taxon>Gunneridae</taxon>
        <taxon>Pentapetalae</taxon>
        <taxon>rosids</taxon>
        <taxon>malvids</taxon>
        <taxon>Sapindales</taxon>
        <taxon>Rutaceae</taxon>
        <taxon>Aurantioideae</taxon>
        <taxon>Citrus</taxon>
    </lineage>
</organism>
<evidence type="ECO:0000256" key="12">
    <source>
        <dbReference type="SAM" id="MobiDB-lite"/>
    </source>
</evidence>
<evidence type="ECO:0000256" key="3">
    <source>
        <dbReference type="ARBA" id="ARBA00009119"/>
    </source>
</evidence>
<dbReference type="InterPro" id="IPR044286">
    <property type="entry name" value="SINL_plant"/>
</dbReference>
<dbReference type="PROSITE" id="PS51081">
    <property type="entry name" value="ZF_SIAH"/>
    <property type="match status" value="2"/>
</dbReference>
<comment type="pathway">
    <text evidence="2">Protein modification; protein ubiquitination.</text>
</comment>
<dbReference type="EC" id="2.3.2.27" evidence="4"/>
<evidence type="ECO:0000259" key="14">
    <source>
        <dbReference type="PROSITE" id="PS51081"/>
    </source>
</evidence>
<evidence type="ECO:0000256" key="5">
    <source>
        <dbReference type="ARBA" id="ARBA00022679"/>
    </source>
</evidence>
<dbReference type="AlphaFoldDB" id="A0AAP0M3A8"/>
<dbReference type="InterPro" id="IPR049548">
    <property type="entry name" value="Sina-like_RING"/>
</dbReference>
<dbReference type="InterPro" id="IPR013083">
    <property type="entry name" value="Znf_RING/FYVE/PHD"/>
</dbReference>
<dbReference type="GO" id="GO:0008270">
    <property type="term" value="F:zinc ion binding"/>
    <property type="evidence" value="ECO:0007669"/>
    <property type="project" value="UniProtKB-KW"/>
</dbReference>
<dbReference type="SUPFAM" id="SSF49599">
    <property type="entry name" value="TRAF domain-like"/>
    <property type="match status" value="2"/>
</dbReference>
<keyword evidence="9" id="KW-0862">Zinc</keyword>
<dbReference type="PROSITE" id="PS50089">
    <property type="entry name" value="ZF_RING_2"/>
    <property type="match status" value="1"/>
</dbReference>
<dbReference type="Pfam" id="PF21361">
    <property type="entry name" value="Sina_ZnF"/>
    <property type="match status" value="2"/>
</dbReference>
<name>A0AAP0M3A8_9ROSI</name>
<dbReference type="EMBL" id="JBCGBO010000006">
    <property type="protein sequence ID" value="KAK9194481.1"/>
    <property type="molecule type" value="Genomic_DNA"/>
</dbReference>
<dbReference type="PANTHER" id="PTHR46632">
    <property type="entry name" value="E3 UBIQUITIN-PROTEIN LIGASE SINA-LIKE 4"/>
    <property type="match status" value="1"/>
</dbReference>
<dbReference type="InterPro" id="IPR013010">
    <property type="entry name" value="Znf_SIAH"/>
</dbReference>
<evidence type="ECO:0000259" key="13">
    <source>
        <dbReference type="PROSITE" id="PS50089"/>
    </source>
</evidence>
<feature type="region of interest" description="Disordered" evidence="12">
    <location>
        <begin position="1"/>
        <end position="40"/>
    </location>
</feature>
<evidence type="ECO:0000256" key="8">
    <source>
        <dbReference type="ARBA" id="ARBA00022786"/>
    </source>
</evidence>
<keyword evidence="7 11" id="KW-0863">Zinc-finger</keyword>
<evidence type="ECO:0000256" key="9">
    <source>
        <dbReference type="ARBA" id="ARBA00022833"/>
    </source>
</evidence>
<dbReference type="InterPro" id="IPR001841">
    <property type="entry name" value="Znf_RING"/>
</dbReference>
<accession>A0AAP0M3A8</accession>
<keyword evidence="8" id="KW-0833">Ubl conjugation pathway</keyword>
<proteinExistence type="inferred from homology"/>
<dbReference type="Proteomes" id="UP001428341">
    <property type="component" value="Unassembled WGS sequence"/>
</dbReference>
<dbReference type="PANTHER" id="PTHR46632:SF16">
    <property type="entry name" value="E3 UBIQUITIN-PROTEIN LIGASE SINA-LIKE 10"/>
    <property type="match status" value="1"/>
</dbReference>
<dbReference type="CDD" id="cd16571">
    <property type="entry name" value="RING-HC_SIAHs"/>
    <property type="match status" value="1"/>
</dbReference>
<reference evidence="15 16" key="1">
    <citation type="submission" date="2024-05" db="EMBL/GenBank/DDBJ databases">
        <title>Haplotype-resolved chromosome-level genome assembly of Huyou (Citrus changshanensis).</title>
        <authorList>
            <person name="Miao C."/>
            <person name="Chen W."/>
            <person name="Wu Y."/>
            <person name="Wang L."/>
            <person name="Zhao S."/>
            <person name="Grierson D."/>
            <person name="Xu C."/>
            <person name="Chen K."/>
        </authorList>
    </citation>
    <scope>NUCLEOTIDE SEQUENCE [LARGE SCALE GENOMIC DNA]</scope>
    <source>
        <strain evidence="15">01-14</strain>
        <tissue evidence="15">Leaf</tissue>
    </source>
</reference>
<evidence type="ECO:0000313" key="16">
    <source>
        <dbReference type="Proteomes" id="UP001428341"/>
    </source>
</evidence>
<dbReference type="SUPFAM" id="SSF57850">
    <property type="entry name" value="RING/U-box"/>
    <property type="match status" value="1"/>
</dbReference>
<feature type="domain" description="RING-type" evidence="13">
    <location>
        <begin position="55"/>
        <end position="90"/>
    </location>
</feature>
<comment type="caution">
    <text evidence="15">The sequence shown here is derived from an EMBL/GenBank/DDBJ whole genome shotgun (WGS) entry which is preliminary data.</text>
</comment>
<feature type="domain" description="SIAH-type" evidence="14">
    <location>
        <begin position="471"/>
        <end position="530"/>
    </location>
</feature>
<evidence type="ECO:0000313" key="15">
    <source>
        <dbReference type="EMBL" id="KAK9194481.1"/>
    </source>
</evidence>
<comment type="function">
    <text evidence="10">E3 ubiquitin-protein ligase that mediates ubiquitination and subsequent proteasomal degradation of target proteins. E3 ubiquitin ligases accept ubiquitin from an E2 ubiquitin-conjugating enzyme in the form of a thioester and then directly transfers the ubiquitin to targeted substrates. It probably triggers the ubiquitin-mediated degradation of different substrates.</text>
</comment>
<keyword evidence="6" id="KW-0479">Metal-binding</keyword>
<evidence type="ECO:0000256" key="11">
    <source>
        <dbReference type="PROSITE-ProRule" id="PRU00455"/>
    </source>
</evidence>
<keyword evidence="5" id="KW-0808">Transferase</keyword>
<evidence type="ECO:0000256" key="2">
    <source>
        <dbReference type="ARBA" id="ARBA00004906"/>
    </source>
</evidence>
<keyword evidence="16" id="KW-1185">Reference proteome</keyword>
<gene>
    <name evidence="15" type="ORF">WN944_005188</name>
</gene>
<evidence type="ECO:0000256" key="10">
    <source>
        <dbReference type="ARBA" id="ARBA00024004"/>
    </source>
</evidence>
<evidence type="ECO:0000256" key="4">
    <source>
        <dbReference type="ARBA" id="ARBA00012483"/>
    </source>
</evidence>
<sequence length="662" mass="74518">MAKNSAKAGKRVGDGEGPSSPKRQRKNNGHDEEEDGSCKNGSEALTITDQDIFYCPICFEPLTVPVFQCINGHLACSDCCAKIKRKCPTCGSPTVIVRNWPIEKVIELVQVNCKNAEYGCQQKMSFSKKRGHEKTCQHSPLPCPLSDCSFLGCSSQFVRHFMAKHNISAVPFKYNSLLNVNLNVNDSVLLFQEEKNGYLFVLRNRITGELGNIISIRPVCASHDKQFQYQIGVRSQKTSLTYKYTRRFQNGLEDYEDFIEGEVFCKFPFKSLFISPEAEKTGRSHNQENVLKHGEQSTDLCYWTFCVENADILYFSPKIRTFGVRSIHSDMINSELLPSATGKSKCKGKNCEMSRSLDGEGESTMNRKRLRRDCESTINPNVVIDENSTDEDDNAQSADVENGPLALILDNRKVLHCSMCDGHLTVPIFQCENGHLACSFCCITLKRKECYSCQSTIGSSRCLAIERILEVVRVKCQNSIYGCKETVTYSKMHDHQIYDCYYAPCSCPISDCKFVGTSRHLYQHLSGEHNNSVVKFQYNNFFKITVNIDGKFSVLQEEKNDDVLFILNNNTGSLGNLVSVCCIASVRKDLYYDIVARCVTGTTLKIQSSTWSSKVRSDIPSPFGFLLVPPYMFNCNGQLELEICIWGPGETPADWLSAKQLK</sequence>